<dbReference type="CDD" id="cd00093">
    <property type="entry name" value="HTH_XRE"/>
    <property type="match status" value="1"/>
</dbReference>
<dbReference type="Pfam" id="PF13443">
    <property type="entry name" value="HTH_26"/>
    <property type="match status" value="1"/>
</dbReference>
<dbReference type="SUPFAM" id="SSF47413">
    <property type="entry name" value="lambda repressor-like DNA-binding domains"/>
    <property type="match status" value="1"/>
</dbReference>
<comment type="caution">
    <text evidence="2">The sequence shown here is derived from an EMBL/GenBank/DDBJ whole genome shotgun (WGS) entry which is preliminary data.</text>
</comment>
<evidence type="ECO:0000259" key="1">
    <source>
        <dbReference type="PROSITE" id="PS50943"/>
    </source>
</evidence>
<sequence length="91" mass="10567">MLNKMILPTEQMDIQKPEIICHLDKLMQQRGLTQQQLSEDTGIAPAGIRAYQYNSFRRIDMATLSTIAGYFQLKTFDDLFSMVYKEHPKNP</sequence>
<organism evidence="2 3">
    <name type="scientific">Laspinema palackyanum D2a</name>
    <dbReference type="NCBI Taxonomy" id="2953684"/>
    <lineage>
        <taxon>Bacteria</taxon>
        <taxon>Bacillati</taxon>
        <taxon>Cyanobacteriota</taxon>
        <taxon>Cyanophyceae</taxon>
        <taxon>Oscillatoriophycideae</taxon>
        <taxon>Oscillatoriales</taxon>
        <taxon>Laspinemataceae</taxon>
        <taxon>Laspinema</taxon>
        <taxon>Laspinema palackyanum</taxon>
    </lineage>
</organism>
<keyword evidence="3" id="KW-1185">Reference proteome</keyword>
<dbReference type="EMBL" id="JAMXFF010000002">
    <property type="protein sequence ID" value="MCT7965005.1"/>
    <property type="molecule type" value="Genomic_DNA"/>
</dbReference>
<evidence type="ECO:0000313" key="3">
    <source>
        <dbReference type="Proteomes" id="UP001525890"/>
    </source>
</evidence>
<dbReference type="InterPro" id="IPR001387">
    <property type="entry name" value="Cro/C1-type_HTH"/>
</dbReference>
<name>A0ABT2MJT7_9CYAN</name>
<dbReference type="Proteomes" id="UP001525890">
    <property type="component" value="Unassembled WGS sequence"/>
</dbReference>
<evidence type="ECO:0000313" key="2">
    <source>
        <dbReference type="EMBL" id="MCT7965005.1"/>
    </source>
</evidence>
<accession>A0ABT2MJT7</accession>
<gene>
    <name evidence="2" type="ORF">NG799_01495</name>
</gene>
<dbReference type="PROSITE" id="PS50943">
    <property type="entry name" value="HTH_CROC1"/>
    <property type="match status" value="1"/>
</dbReference>
<proteinExistence type="predicted"/>
<dbReference type="Gene3D" id="1.10.260.40">
    <property type="entry name" value="lambda repressor-like DNA-binding domains"/>
    <property type="match status" value="1"/>
</dbReference>
<feature type="domain" description="HTH cro/C1-type" evidence="1">
    <location>
        <begin position="23"/>
        <end position="79"/>
    </location>
</feature>
<reference evidence="2 3" key="1">
    <citation type="journal article" date="2022" name="Front. Microbiol.">
        <title>High genomic differentiation and limited gene flow indicate recent cryptic speciation within the genus Laspinema (cyanobacteria).</title>
        <authorList>
            <person name="Stanojkovic A."/>
            <person name="Skoupy S."/>
            <person name="Skaloud P."/>
            <person name="Dvorak P."/>
        </authorList>
    </citation>
    <scope>NUCLEOTIDE SEQUENCE [LARGE SCALE GENOMIC DNA]</scope>
    <source>
        <strain evidence="2 3">D2a</strain>
    </source>
</reference>
<dbReference type="InterPro" id="IPR010982">
    <property type="entry name" value="Lambda_DNA-bd_dom_sf"/>
</dbReference>
<protein>
    <submittedName>
        <fullName evidence="2">Helix-turn-helix transcriptional regulator</fullName>
    </submittedName>
</protein>